<evidence type="ECO:0000256" key="1">
    <source>
        <dbReference type="SAM" id="MobiDB-lite"/>
    </source>
</evidence>
<proteinExistence type="predicted"/>
<dbReference type="EMBL" id="KI669510">
    <property type="protein sequence ID" value="OCF32234.1"/>
    <property type="molecule type" value="Genomic_DNA"/>
</dbReference>
<organism evidence="3 4">
    <name type="scientific">Kwoniella heveanensis BCC8398</name>
    <dbReference type="NCBI Taxonomy" id="1296120"/>
    <lineage>
        <taxon>Eukaryota</taxon>
        <taxon>Fungi</taxon>
        <taxon>Dikarya</taxon>
        <taxon>Basidiomycota</taxon>
        <taxon>Agaricomycotina</taxon>
        <taxon>Tremellomycetes</taxon>
        <taxon>Tremellales</taxon>
        <taxon>Cryptococcaceae</taxon>
        <taxon>Kwoniella</taxon>
    </lineage>
</organism>
<keyword evidence="2" id="KW-0812">Transmembrane</keyword>
<name>A0A1B9GM89_9TREE</name>
<feature type="transmembrane region" description="Helical" evidence="2">
    <location>
        <begin position="33"/>
        <end position="56"/>
    </location>
</feature>
<feature type="region of interest" description="Disordered" evidence="1">
    <location>
        <begin position="270"/>
        <end position="289"/>
    </location>
</feature>
<sequence>MASLLLGIPNSLPTGDSVAGPIGDGKKKKIPKVALYVAGAAFAITTGLTILVIPYVRQAAKLSNPTQFMSHRSLAQLSARTQIPRPPPSSLAASANASGSASGPSQVSAAYSDEITTAEISASQLPTTSTAGSSGSTRAVPEGVTVLTEQELLLQTSRAFNAREEKSLYGASLTPMDGEEGFDARDPAAGLLGFKALAVATALVWGSAGLGALVVAKLMGVDNMSDFASKMRENLGLSMPGLKERVNQPGRSTDGFDGEAIDQWVATLEKEDEENERALAATEGSRQPS</sequence>
<evidence type="ECO:0000313" key="4">
    <source>
        <dbReference type="Proteomes" id="UP000092666"/>
    </source>
</evidence>
<feature type="compositionally biased region" description="Low complexity" evidence="1">
    <location>
        <begin position="90"/>
        <end position="105"/>
    </location>
</feature>
<keyword evidence="2" id="KW-0472">Membrane</keyword>
<protein>
    <submittedName>
        <fullName evidence="3">Uncharacterized protein</fullName>
    </submittedName>
</protein>
<gene>
    <name evidence="3" type="ORF">I316_06148</name>
</gene>
<dbReference type="OrthoDB" id="5346979at2759"/>
<dbReference type="Proteomes" id="UP000092666">
    <property type="component" value="Unassembled WGS sequence"/>
</dbReference>
<keyword evidence="2" id="KW-1133">Transmembrane helix</keyword>
<dbReference type="AlphaFoldDB" id="A0A1B9GM89"/>
<evidence type="ECO:0000313" key="3">
    <source>
        <dbReference type="EMBL" id="OCF32234.1"/>
    </source>
</evidence>
<evidence type="ECO:0000256" key="2">
    <source>
        <dbReference type="SAM" id="Phobius"/>
    </source>
</evidence>
<keyword evidence="4" id="KW-1185">Reference proteome</keyword>
<reference evidence="4" key="2">
    <citation type="submission" date="2013-12" db="EMBL/GenBank/DDBJ databases">
        <title>Evolution of pathogenesis and genome organization in the Tremellales.</title>
        <authorList>
            <person name="Cuomo C."/>
            <person name="Litvintseva A."/>
            <person name="Heitman J."/>
            <person name="Chen Y."/>
            <person name="Sun S."/>
            <person name="Springer D."/>
            <person name="Dromer F."/>
            <person name="Young S."/>
            <person name="Zeng Q."/>
            <person name="Chapman S."/>
            <person name="Gujja S."/>
            <person name="Saif S."/>
            <person name="Birren B."/>
        </authorList>
    </citation>
    <scope>NUCLEOTIDE SEQUENCE [LARGE SCALE GENOMIC DNA]</scope>
    <source>
        <strain evidence="4">BCC8398</strain>
    </source>
</reference>
<reference evidence="3 4" key="1">
    <citation type="submission" date="2013-07" db="EMBL/GenBank/DDBJ databases">
        <title>The Genome Sequence of Cryptococcus heveanensis BCC8398.</title>
        <authorList>
            <consortium name="The Broad Institute Genome Sequencing Platform"/>
            <person name="Cuomo C."/>
            <person name="Litvintseva A."/>
            <person name="Chen Y."/>
            <person name="Heitman J."/>
            <person name="Sun S."/>
            <person name="Springer D."/>
            <person name="Dromer F."/>
            <person name="Young S.K."/>
            <person name="Zeng Q."/>
            <person name="Gargeya S."/>
            <person name="Fitzgerald M."/>
            <person name="Abouelleil A."/>
            <person name="Alvarado L."/>
            <person name="Berlin A.M."/>
            <person name="Chapman S.B."/>
            <person name="Dewar J."/>
            <person name="Goldberg J."/>
            <person name="Griggs A."/>
            <person name="Gujja S."/>
            <person name="Hansen M."/>
            <person name="Howarth C."/>
            <person name="Imamovic A."/>
            <person name="Larimer J."/>
            <person name="McCowan C."/>
            <person name="Murphy C."/>
            <person name="Pearson M."/>
            <person name="Priest M."/>
            <person name="Roberts A."/>
            <person name="Saif S."/>
            <person name="Shea T."/>
            <person name="Sykes S."/>
            <person name="Wortman J."/>
            <person name="Nusbaum C."/>
            <person name="Birren B."/>
        </authorList>
    </citation>
    <scope>NUCLEOTIDE SEQUENCE [LARGE SCALE GENOMIC DNA]</scope>
    <source>
        <strain evidence="3 4">BCC8398</strain>
    </source>
</reference>
<accession>A0A1B9GM89</accession>
<feature type="region of interest" description="Disordered" evidence="1">
    <location>
        <begin position="81"/>
        <end position="108"/>
    </location>
</feature>